<evidence type="ECO:0000313" key="1">
    <source>
        <dbReference type="EMBL" id="RQH27525.1"/>
    </source>
</evidence>
<organism evidence="1 2">
    <name type="scientific">Okeania hirsuta</name>
    <dbReference type="NCBI Taxonomy" id="1458930"/>
    <lineage>
        <taxon>Bacteria</taxon>
        <taxon>Bacillati</taxon>
        <taxon>Cyanobacteriota</taxon>
        <taxon>Cyanophyceae</taxon>
        <taxon>Oscillatoriophycideae</taxon>
        <taxon>Oscillatoriales</taxon>
        <taxon>Microcoleaceae</taxon>
        <taxon>Okeania</taxon>
    </lineage>
</organism>
<reference evidence="1 2" key="1">
    <citation type="journal article" date="2018" name="ACS Chem. Biol.">
        <title>Ketoreductase domain dysfunction expands chemodiversity: malyngamide biosynthesis in the cyanobacterium Okeania hirsuta.</title>
        <authorList>
            <person name="Moss N.A."/>
            <person name="Leao T."/>
            <person name="Rankin M."/>
            <person name="McCullough T.M."/>
            <person name="Qu P."/>
            <person name="Korobeynikov A."/>
            <person name="Smith J.L."/>
            <person name="Gerwick L."/>
            <person name="Gerwick W.H."/>
        </authorList>
    </citation>
    <scope>NUCLEOTIDE SEQUENCE [LARGE SCALE GENOMIC DNA]</scope>
    <source>
        <strain evidence="1 2">PAB10Feb10-1</strain>
    </source>
</reference>
<dbReference type="Proteomes" id="UP000269154">
    <property type="component" value="Unassembled WGS sequence"/>
</dbReference>
<comment type="caution">
    <text evidence="1">The sequence shown here is derived from an EMBL/GenBank/DDBJ whole genome shotgun (WGS) entry which is preliminary data.</text>
</comment>
<proteinExistence type="predicted"/>
<sequence>MGFIAIVSRLGLMQMMIPIRENVFPTVTNLLFPAIDKNQAKKVLKSIQTEVLRSKRYKSSSDKDFSHFYGFDIFSLPGLTVPRSCYANSYFISDKMSKDH</sequence>
<name>A0A3N6PJX3_9CYAN</name>
<keyword evidence="2" id="KW-1185">Reference proteome</keyword>
<protein>
    <submittedName>
        <fullName evidence="1">Uncharacterized protein</fullName>
    </submittedName>
</protein>
<dbReference type="EMBL" id="RCBY01000246">
    <property type="protein sequence ID" value="RQH27525.1"/>
    <property type="molecule type" value="Genomic_DNA"/>
</dbReference>
<dbReference type="AlphaFoldDB" id="A0A3N6PJX3"/>
<accession>A0A3N6PJX3</accession>
<evidence type="ECO:0000313" key="2">
    <source>
        <dbReference type="Proteomes" id="UP000269154"/>
    </source>
</evidence>
<gene>
    <name evidence="1" type="ORF">D5R40_27270</name>
</gene>